<accession>A0A9P6H111</accession>
<proteinExistence type="predicted"/>
<reference evidence="2 3" key="1">
    <citation type="journal article" date="2020" name="Genome Biol. Evol.">
        <title>Comparative genomics of strictly vertically transmitted, feminizing microsporidia endosymbionts of amphipod crustaceans.</title>
        <authorList>
            <person name="Cormier A."/>
            <person name="Chebbi M.A."/>
            <person name="Giraud I."/>
            <person name="Wattier R."/>
            <person name="Teixeira M."/>
            <person name="Gilbert C."/>
            <person name="Rigaud T."/>
            <person name="Cordaux R."/>
        </authorList>
    </citation>
    <scope>NUCLEOTIDE SEQUENCE [LARGE SCALE GENOMIC DNA]</scope>
    <source>
        <strain evidence="2 3">Ou3-Ou53</strain>
    </source>
</reference>
<dbReference type="AlphaFoldDB" id="A0A9P6H111"/>
<evidence type="ECO:0000256" key="1">
    <source>
        <dbReference type="SAM" id="MobiDB-lite"/>
    </source>
</evidence>
<dbReference type="OrthoDB" id="2190712at2759"/>
<feature type="compositionally biased region" description="Acidic residues" evidence="1">
    <location>
        <begin position="39"/>
        <end position="66"/>
    </location>
</feature>
<keyword evidence="3" id="KW-1185">Reference proteome</keyword>
<dbReference type="Proteomes" id="UP000740883">
    <property type="component" value="Unassembled WGS sequence"/>
</dbReference>
<protein>
    <submittedName>
        <fullName evidence="2">Uncharacterized protein</fullName>
    </submittedName>
</protein>
<feature type="compositionally biased region" description="Basic and acidic residues" evidence="1">
    <location>
        <begin position="1"/>
        <end position="30"/>
    </location>
</feature>
<evidence type="ECO:0000313" key="2">
    <source>
        <dbReference type="EMBL" id="KAF9765020.1"/>
    </source>
</evidence>
<evidence type="ECO:0000313" key="3">
    <source>
        <dbReference type="Proteomes" id="UP000740883"/>
    </source>
</evidence>
<organism evidence="2 3">
    <name type="scientific">Nosema granulosis</name>
    <dbReference type="NCBI Taxonomy" id="83296"/>
    <lineage>
        <taxon>Eukaryota</taxon>
        <taxon>Fungi</taxon>
        <taxon>Fungi incertae sedis</taxon>
        <taxon>Microsporidia</taxon>
        <taxon>Nosematidae</taxon>
        <taxon>Nosema</taxon>
    </lineage>
</organism>
<gene>
    <name evidence="2" type="ORF">NGRA_0051</name>
</gene>
<dbReference type="EMBL" id="SBJO01000002">
    <property type="protein sequence ID" value="KAF9765020.1"/>
    <property type="molecule type" value="Genomic_DNA"/>
</dbReference>
<feature type="region of interest" description="Disordered" evidence="1">
    <location>
        <begin position="1"/>
        <end position="66"/>
    </location>
</feature>
<sequence length="373" mass="43245">MSENKEKILEQENLEKQDSEINSSDEHSSYTEDLYYESSGEEDLEKDYFGESEEESESEEGAWEDSESCEEALRKKHKVTPTWINDKKVKKEISLVQKKLSYVFDRYVFKTNFNIKILKRCFSYLVLVDTMNNVYLLKDNELVKSFKIEKFRIDDIVGFNGKIYLVNSKCGYLKEIDENLNIDNIEKSLVRNMRLAFASDWLYIMGDTTIVVNKQLNCIKEYYDKIISMTEFQGKIVAINSVGDVLVFSKDLSLEKKVEFDEGVSFTGIYSTTDYLVINSLNSIIFLDGSLQIVKEAPHGKNPVNDIVHTQEHFFCFSTAQGGLKILDKNLHFNNSFPKNKIKLPEAKRAVAFDNSIYICFYRDLCCLKVLFK</sequence>
<comment type="caution">
    <text evidence="2">The sequence shown here is derived from an EMBL/GenBank/DDBJ whole genome shotgun (WGS) entry which is preliminary data.</text>
</comment>
<name>A0A9P6H111_9MICR</name>